<dbReference type="RefSeq" id="WP_035891162.1">
    <property type="nucleotide sequence ID" value="NZ_JNCF01000073.1"/>
</dbReference>
<dbReference type="InterPro" id="IPR054498">
    <property type="entry name" value="2H-SAK"/>
</dbReference>
<gene>
    <name evidence="2" type="ORF">EP47_06355</name>
</gene>
<organism evidence="2 3">
    <name type="scientific">Legionella norrlandica</name>
    <dbReference type="NCBI Taxonomy" id="1498499"/>
    <lineage>
        <taxon>Bacteria</taxon>
        <taxon>Pseudomonadati</taxon>
        <taxon>Pseudomonadota</taxon>
        <taxon>Gammaproteobacteria</taxon>
        <taxon>Legionellales</taxon>
        <taxon>Legionellaceae</taxon>
        <taxon>Legionella</taxon>
    </lineage>
</organism>
<dbReference type="OrthoDB" id="5639003at2"/>
<evidence type="ECO:0000313" key="3">
    <source>
        <dbReference type="Proteomes" id="UP000054422"/>
    </source>
</evidence>
<dbReference type="EMBL" id="JNCF01000073">
    <property type="protein sequence ID" value="KGP62387.1"/>
    <property type="molecule type" value="Genomic_DNA"/>
</dbReference>
<accession>A0A0A2SNU4</accession>
<name>A0A0A2SNU4_9GAMM</name>
<dbReference type="Proteomes" id="UP000054422">
    <property type="component" value="Unassembled WGS sequence"/>
</dbReference>
<reference evidence="2 3" key="1">
    <citation type="submission" date="2014-05" db="EMBL/GenBank/DDBJ databases">
        <authorList>
            <person name="Rizzardi K."/>
            <person name="Winiecka-Krusnell J."/>
            <person name="Ramliden M."/>
            <person name="Alm E."/>
            <person name="Andersson S."/>
            <person name="Byfors S."/>
        </authorList>
    </citation>
    <scope>NUCLEOTIDE SEQUENCE [LARGE SCALE GENOMIC DNA]</scope>
    <source>
        <strain evidence="2 3">LEGN</strain>
    </source>
</reference>
<comment type="caution">
    <text evidence="2">The sequence shown here is derived from an EMBL/GenBank/DDBJ whole genome shotgun (WGS) entry which is preliminary data.</text>
</comment>
<evidence type="ECO:0000313" key="2">
    <source>
        <dbReference type="EMBL" id="KGP62387.1"/>
    </source>
</evidence>
<proteinExistence type="predicted"/>
<keyword evidence="3" id="KW-1185">Reference proteome</keyword>
<dbReference type="Pfam" id="PF22547">
    <property type="entry name" value="2H-SAK"/>
    <property type="match status" value="1"/>
</dbReference>
<sequence length="161" mass="18632">MGEIFEQFIVTELSCKTALQKARNLRAEGILQQRDNYCYLKIDDDYIHFIHPILSVYDAIDKPDYFKPPDDVGAHISIIYPEENISLNRKHIGQRHRFSIDGLIKARFGLKEYFALSITSPSLVAFRQKYCLDPKPTFKGQQIVFHITVGVRANTRDIITE</sequence>
<evidence type="ECO:0000259" key="1">
    <source>
        <dbReference type="Pfam" id="PF22547"/>
    </source>
</evidence>
<feature type="domain" description="Swiss Army Knife 2H phosphoesterase" evidence="1">
    <location>
        <begin position="39"/>
        <end position="153"/>
    </location>
</feature>
<protein>
    <recommendedName>
        <fullName evidence="1">Swiss Army Knife 2H phosphoesterase domain-containing protein</fullName>
    </recommendedName>
</protein>
<dbReference type="AlphaFoldDB" id="A0A0A2SNU4"/>